<dbReference type="EMBL" id="SJPX01000001">
    <property type="protein sequence ID" value="TWU57706.1"/>
    <property type="molecule type" value="Genomic_DNA"/>
</dbReference>
<comment type="caution">
    <text evidence="1">The sequence shown here is derived from an EMBL/GenBank/DDBJ whole genome shotgun (WGS) entry which is preliminary data.</text>
</comment>
<name>A0A5C6FC95_9BACT</name>
<sequence length="66" mass="7689">MIANPSSKTRNTSTRRGVWSGLRDCRTAILHFSFDLFKGLNDIRRRFDCHFPSMLNKLPVLPPKRD</sequence>
<keyword evidence="2" id="KW-1185">Reference proteome</keyword>
<dbReference type="AlphaFoldDB" id="A0A5C6FC95"/>
<organism evidence="1 2">
    <name type="scientific">Rubripirellula reticaptiva</name>
    <dbReference type="NCBI Taxonomy" id="2528013"/>
    <lineage>
        <taxon>Bacteria</taxon>
        <taxon>Pseudomonadati</taxon>
        <taxon>Planctomycetota</taxon>
        <taxon>Planctomycetia</taxon>
        <taxon>Pirellulales</taxon>
        <taxon>Pirellulaceae</taxon>
        <taxon>Rubripirellula</taxon>
    </lineage>
</organism>
<gene>
    <name evidence="1" type="ORF">Poly59_06140</name>
</gene>
<protein>
    <submittedName>
        <fullName evidence="1">Uncharacterized protein</fullName>
    </submittedName>
</protein>
<evidence type="ECO:0000313" key="1">
    <source>
        <dbReference type="EMBL" id="TWU57706.1"/>
    </source>
</evidence>
<accession>A0A5C6FC95</accession>
<proteinExistence type="predicted"/>
<evidence type="ECO:0000313" key="2">
    <source>
        <dbReference type="Proteomes" id="UP000317977"/>
    </source>
</evidence>
<reference evidence="1 2" key="1">
    <citation type="submission" date="2019-02" db="EMBL/GenBank/DDBJ databases">
        <title>Deep-cultivation of Planctomycetes and their phenomic and genomic characterization uncovers novel biology.</title>
        <authorList>
            <person name="Wiegand S."/>
            <person name="Jogler M."/>
            <person name="Boedeker C."/>
            <person name="Pinto D."/>
            <person name="Vollmers J."/>
            <person name="Rivas-Marin E."/>
            <person name="Kohn T."/>
            <person name="Peeters S.H."/>
            <person name="Heuer A."/>
            <person name="Rast P."/>
            <person name="Oberbeckmann S."/>
            <person name="Bunk B."/>
            <person name="Jeske O."/>
            <person name="Meyerdierks A."/>
            <person name="Storesund J.E."/>
            <person name="Kallscheuer N."/>
            <person name="Luecker S."/>
            <person name="Lage O.M."/>
            <person name="Pohl T."/>
            <person name="Merkel B.J."/>
            <person name="Hornburger P."/>
            <person name="Mueller R.-W."/>
            <person name="Bruemmer F."/>
            <person name="Labrenz M."/>
            <person name="Spormann A.M."/>
            <person name="Op Den Camp H."/>
            <person name="Overmann J."/>
            <person name="Amann R."/>
            <person name="Jetten M.S.M."/>
            <person name="Mascher T."/>
            <person name="Medema M.H."/>
            <person name="Devos D.P."/>
            <person name="Kaster A.-K."/>
            <person name="Ovreas L."/>
            <person name="Rohde M."/>
            <person name="Galperin M.Y."/>
            <person name="Jogler C."/>
        </authorList>
    </citation>
    <scope>NUCLEOTIDE SEQUENCE [LARGE SCALE GENOMIC DNA]</scope>
    <source>
        <strain evidence="1 2">Poly59</strain>
    </source>
</reference>
<dbReference type="Proteomes" id="UP000317977">
    <property type="component" value="Unassembled WGS sequence"/>
</dbReference>